<dbReference type="EMBL" id="HADW01009410">
    <property type="protein sequence ID" value="SBP10810.1"/>
    <property type="molecule type" value="Transcribed_RNA"/>
</dbReference>
<evidence type="ECO:0000256" key="3">
    <source>
        <dbReference type="ARBA" id="ARBA00009071"/>
    </source>
</evidence>
<reference evidence="11" key="1">
    <citation type="submission" date="2016-05" db="EMBL/GenBank/DDBJ databases">
        <authorList>
            <person name="Lavstsen T."/>
            <person name="Jespersen J.S."/>
        </authorList>
    </citation>
    <scope>NUCLEOTIDE SEQUENCE</scope>
    <source>
        <tissue evidence="11">Brain</tissue>
    </source>
</reference>
<evidence type="ECO:0000313" key="11">
    <source>
        <dbReference type="EMBL" id="SBP10810.1"/>
    </source>
</evidence>
<evidence type="ECO:0000256" key="7">
    <source>
        <dbReference type="ARBA" id="ARBA00023069"/>
    </source>
</evidence>
<keyword evidence="6" id="KW-0282">Flagellum</keyword>
<dbReference type="PANTHER" id="PTHR31598">
    <property type="entry name" value="IQ DOMAIN-CONTAINING PROTEIN D"/>
    <property type="match status" value="1"/>
</dbReference>
<feature type="coiled-coil region" evidence="10">
    <location>
        <begin position="3"/>
        <end position="37"/>
    </location>
</feature>
<evidence type="ECO:0000256" key="8">
    <source>
        <dbReference type="ARBA" id="ARBA00023212"/>
    </source>
</evidence>
<evidence type="ECO:0000256" key="2">
    <source>
        <dbReference type="ARBA" id="ARBA00004611"/>
    </source>
</evidence>
<organism evidence="11">
    <name type="scientific">Iconisemion striatum</name>
    <dbReference type="NCBI Taxonomy" id="60296"/>
    <lineage>
        <taxon>Eukaryota</taxon>
        <taxon>Metazoa</taxon>
        <taxon>Chordata</taxon>
        <taxon>Craniata</taxon>
        <taxon>Vertebrata</taxon>
        <taxon>Euteleostomi</taxon>
        <taxon>Actinopterygii</taxon>
        <taxon>Neopterygii</taxon>
        <taxon>Teleostei</taxon>
        <taxon>Neoteleostei</taxon>
        <taxon>Acanthomorphata</taxon>
        <taxon>Ovalentaria</taxon>
        <taxon>Atherinomorphae</taxon>
        <taxon>Cyprinodontiformes</taxon>
        <taxon>Nothobranchiidae</taxon>
        <taxon>Iconisemion</taxon>
    </lineage>
</organism>
<dbReference type="AlphaFoldDB" id="A0A1A7WYN0"/>
<dbReference type="InterPro" id="IPR042815">
    <property type="entry name" value="DRC10"/>
</dbReference>
<keyword evidence="8" id="KW-0206">Cytoskeleton</keyword>
<keyword evidence="9" id="KW-0966">Cell projection</keyword>
<evidence type="ECO:0000256" key="4">
    <source>
        <dbReference type="ARBA" id="ARBA00021752"/>
    </source>
</evidence>
<proteinExistence type="inferred from homology"/>
<accession>A0A1A7WYN0</accession>
<evidence type="ECO:0000256" key="9">
    <source>
        <dbReference type="ARBA" id="ARBA00023273"/>
    </source>
</evidence>
<evidence type="ECO:0000256" key="5">
    <source>
        <dbReference type="ARBA" id="ARBA00022490"/>
    </source>
</evidence>
<comment type="function">
    <text evidence="1">Component of the nexin-dynein regulatory complex (N-DRC), a key regulator of ciliary/flagellar motility which maintains the alignment and integrity of the distal axoneme and regulates microtubule sliding in motile axonemes.</text>
</comment>
<reference evidence="11" key="2">
    <citation type="submission" date="2016-06" db="EMBL/GenBank/DDBJ databases">
        <title>The genome of a short-lived fish provides insights into sex chromosome evolution and the genetic control of aging.</title>
        <authorList>
            <person name="Reichwald K."/>
            <person name="Felder M."/>
            <person name="Petzold A."/>
            <person name="Koch P."/>
            <person name="Groth M."/>
            <person name="Platzer M."/>
        </authorList>
    </citation>
    <scope>NUCLEOTIDE SEQUENCE</scope>
    <source>
        <tissue evidence="11">Brain</tissue>
    </source>
</reference>
<comment type="similarity">
    <text evidence="3">Belongs to the DRC10 family.</text>
</comment>
<evidence type="ECO:0000256" key="6">
    <source>
        <dbReference type="ARBA" id="ARBA00022846"/>
    </source>
</evidence>
<evidence type="ECO:0000256" key="1">
    <source>
        <dbReference type="ARBA" id="ARBA00003029"/>
    </source>
</evidence>
<keyword evidence="5" id="KW-0963">Cytoplasm</keyword>
<sequence length="159" mass="18958">MAKKDEKEEQDKSMLEITKLNQEIGQLNAQFKDLLFENRKKQRIIQDENEALDMAIEDLLQTFDQKFEELQTKTESTTMAFERETEEMKKLEGPYSDLKLEYDKVLEQKKLKENKKLKIQAAIIIQTWWRECCKQKIITKTKKNTAESKKHKKAKTVKK</sequence>
<comment type="subcellular location">
    <subcellularLocation>
        <location evidence="2">Cytoplasm</location>
        <location evidence="2">Cytoskeleton</location>
        <location evidence="2">Flagellum axoneme</location>
    </subcellularLocation>
</comment>
<evidence type="ECO:0000256" key="10">
    <source>
        <dbReference type="SAM" id="Coils"/>
    </source>
</evidence>
<dbReference type="PANTHER" id="PTHR31598:SF1">
    <property type="entry name" value="DYNEIN REGULATORY COMPLEX PROTEIN 10"/>
    <property type="match status" value="1"/>
</dbReference>
<keyword evidence="10" id="KW-0175">Coiled coil</keyword>
<protein>
    <recommendedName>
        <fullName evidence="4">Dynein regulatory complex protein 10</fullName>
    </recommendedName>
</protein>
<name>A0A1A7WYN0_9TELE</name>
<gene>
    <name evidence="11" type="primary">IQCD</name>
</gene>
<keyword evidence="7" id="KW-0969">Cilium</keyword>